<gene>
    <name evidence="2" type="ORF">LMG29660_00798</name>
</gene>
<keyword evidence="1" id="KW-0732">Signal</keyword>
<feature type="chain" id="PRO_5026762469" evidence="1">
    <location>
        <begin position="28"/>
        <end position="71"/>
    </location>
</feature>
<evidence type="ECO:0000256" key="1">
    <source>
        <dbReference type="SAM" id="SignalP"/>
    </source>
</evidence>
<reference evidence="2 3" key="1">
    <citation type="submission" date="2020-04" db="EMBL/GenBank/DDBJ databases">
        <authorList>
            <person name="De Canck E."/>
        </authorList>
    </citation>
    <scope>NUCLEOTIDE SEQUENCE [LARGE SCALE GENOMIC DNA]</scope>
    <source>
        <strain evidence="2 3">LMG 29660</strain>
    </source>
</reference>
<name>A0A6J5D5A5_9BURK</name>
<feature type="signal peptide" evidence="1">
    <location>
        <begin position="1"/>
        <end position="27"/>
    </location>
</feature>
<dbReference type="AlphaFoldDB" id="A0A6J5D5A5"/>
<evidence type="ECO:0000313" key="2">
    <source>
        <dbReference type="EMBL" id="CAB3748155.1"/>
    </source>
</evidence>
<protein>
    <submittedName>
        <fullName evidence="2">Uncharacterized protein</fullName>
    </submittedName>
</protein>
<evidence type="ECO:0000313" key="3">
    <source>
        <dbReference type="Proteomes" id="UP000494135"/>
    </source>
</evidence>
<dbReference type="EMBL" id="CADIKG010000001">
    <property type="protein sequence ID" value="CAB3748155.1"/>
    <property type="molecule type" value="Genomic_DNA"/>
</dbReference>
<organism evidence="2 3">
    <name type="scientific">Burkholderia puraquae</name>
    <dbReference type="NCBI Taxonomy" id="1904757"/>
    <lineage>
        <taxon>Bacteria</taxon>
        <taxon>Pseudomonadati</taxon>
        <taxon>Pseudomonadota</taxon>
        <taxon>Betaproteobacteria</taxon>
        <taxon>Burkholderiales</taxon>
        <taxon>Burkholderiaceae</taxon>
        <taxon>Burkholderia</taxon>
        <taxon>Burkholderia cepacia complex</taxon>
    </lineage>
</organism>
<sequence>MRGPTLNRSMRVLSAAAFTVLAGVARADAPYVNAQGVARCTRLDVRTQQSVAMPRATFDRYFANRGILIAP</sequence>
<proteinExistence type="predicted"/>
<dbReference type="Proteomes" id="UP000494135">
    <property type="component" value="Unassembled WGS sequence"/>
</dbReference>
<accession>A0A6J5D5A5</accession>